<gene>
    <name evidence="2" type="ORF">FHR70_003194</name>
</gene>
<dbReference type="InterPro" id="IPR018674">
    <property type="entry name" value="DUF2142_membrane"/>
</dbReference>
<dbReference type="EMBL" id="JACHWB010000004">
    <property type="protein sequence ID" value="MBB3020113.1"/>
    <property type="molecule type" value="Genomic_DNA"/>
</dbReference>
<feature type="transmembrane region" description="Helical" evidence="1">
    <location>
        <begin position="287"/>
        <end position="305"/>
    </location>
</feature>
<keyword evidence="3" id="KW-1185">Reference proteome</keyword>
<dbReference type="Pfam" id="PF09913">
    <property type="entry name" value="DUF2142"/>
    <property type="match status" value="1"/>
</dbReference>
<sequence length="487" mass="53217">MTNVKSGDQSTAFVSPLPRNGNFGFQVHWILNRMVRGSTYFPRFLPLLYLAICVPTVLFLIFFRQPLGNPDETSHVARAYQVSKGVFLTEEAVPGLHPKGMVDEAWFLLGSQVNKRRFETLDTALPVFQGFAWTGKDKLRRFNSSVYFPAVFFPQAVGLKVARALNLNLVQSLQLASLLNAAICLIAIALAIHLAAAGKYFLALIGALPMTLHQIASVSPDGILIAGSLLMFSLTLTALMKSKVRPSTLLGVVVLGALTAATKLPYLMVALAALTMLWWIEPQRGRFILKYVIACMAMVSVPLIWTKISNAGAVKHSLLIHTNPADQLAFLLTHPLEIPNLAFSTLYELLDSYLAQIIGVLGWLDAPLPSAAYIILGLGFVAILLMDGISLQPLLRWITFAGFTSSVALIFLSLYLIWNPLGSRGPIEGVQGRYFLPILPFLVFLIPKPKLPISEGLKVSVFTTCGLVGGLATVATIIKRYYGVAMF</sequence>
<organism evidence="2 3">
    <name type="scientific">Microvirga lupini</name>
    <dbReference type="NCBI Taxonomy" id="420324"/>
    <lineage>
        <taxon>Bacteria</taxon>
        <taxon>Pseudomonadati</taxon>
        <taxon>Pseudomonadota</taxon>
        <taxon>Alphaproteobacteria</taxon>
        <taxon>Hyphomicrobiales</taxon>
        <taxon>Methylobacteriaceae</taxon>
        <taxon>Microvirga</taxon>
    </lineage>
</organism>
<feature type="transmembrane region" description="Helical" evidence="1">
    <location>
        <begin position="252"/>
        <end position="280"/>
    </location>
</feature>
<feature type="transmembrane region" description="Helical" evidence="1">
    <location>
        <begin position="397"/>
        <end position="418"/>
    </location>
</feature>
<feature type="transmembrane region" description="Helical" evidence="1">
    <location>
        <begin position="223"/>
        <end position="240"/>
    </location>
</feature>
<comment type="caution">
    <text evidence="2">The sequence shown here is derived from an EMBL/GenBank/DDBJ whole genome shotgun (WGS) entry which is preliminary data.</text>
</comment>
<feature type="transmembrane region" description="Helical" evidence="1">
    <location>
        <begin position="430"/>
        <end position="447"/>
    </location>
</feature>
<keyword evidence="1" id="KW-0812">Transmembrane</keyword>
<evidence type="ECO:0000313" key="3">
    <source>
        <dbReference type="Proteomes" id="UP000532010"/>
    </source>
</evidence>
<evidence type="ECO:0000256" key="1">
    <source>
        <dbReference type="SAM" id="Phobius"/>
    </source>
</evidence>
<feature type="transmembrane region" description="Helical" evidence="1">
    <location>
        <begin position="177"/>
        <end position="202"/>
    </location>
</feature>
<dbReference type="RefSeq" id="WP_183451826.1">
    <property type="nucleotide sequence ID" value="NZ_JACHWB010000004.1"/>
</dbReference>
<feature type="transmembrane region" description="Helical" evidence="1">
    <location>
        <begin position="44"/>
        <end position="63"/>
    </location>
</feature>
<reference evidence="2 3" key="1">
    <citation type="submission" date="2020-08" db="EMBL/GenBank/DDBJ databases">
        <title>The Agave Microbiome: Exploring the role of microbial communities in plant adaptations to desert environments.</title>
        <authorList>
            <person name="Partida-Martinez L.P."/>
        </authorList>
    </citation>
    <scope>NUCLEOTIDE SEQUENCE [LARGE SCALE GENOMIC DNA]</scope>
    <source>
        <strain evidence="2 3">AT3.9</strain>
    </source>
</reference>
<evidence type="ECO:0000313" key="2">
    <source>
        <dbReference type="EMBL" id="MBB3020113.1"/>
    </source>
</evidence>
<dbReference type="Proteomes" id="UP000532010">
    <property type="component" value="Unassembled WGS sequence"/>
</dbReference>
<feature type="transmembrane region" description="Helical" evidence="1">
    <location>
        <begin position="459"/>
        <end position="478"/>
    </location>
</feature>
<proteinExistence type="predicted"/>
<name>A0A7W4VMZ9_9HYPH</name>
<keyword evidence="1" id="KW-0472">Membrane</keyword>
<accession>A0A7W4VMZ9</accession>
<protein>
    <submittedName>
        <fullName evidence="2">Putative membrane protein</fullName>
    </submittedName>
</protein>
<keyword evidence="1" id="KW-1133">Transmembrane helix</keyword>
<dbReference type="AlphaFoldDB" id="A0A7W4VMZ9"/>
<feature type="transmembrane region" description="Helical" evidence="1">
    <location>
        <begin position="371"/>
        <end position="390"/>
    </location>
</feature>